<evidence type="ECO:0000313" key="4">
    <source>
        <dbReference type="EMBL" id="GJT44061.1"/>
    </source>
</evidence>
<dbReference type="SMART" id="SM00343">
    <property type="entry name" value="ZnF_C2HC"/>
    <property type="match status" value="1"/>
</dbReference>
<dbReference type="Pfam" id="PF00098">
    <property type="entry name" value="zf-CCHC"/>
    <property type="match status" value="1"/>
</dbReference>
<dbReference type="InterPro" id="IPR013103">
    <property type="entry name" value="RVT_2"/>
</dbReference>
<dbReference type="InterPro" id="IPR001878">
    <property type="entry name" value="Znf_CCHC"/>
</dbReference>
<dbReference type="Gene3D" id="4.10.60.10">
    <property type="entry name" value="Zinc finger, CCHC-type"/>
    <property type="match status" value="1"/>
</dbReference>
<dbReference type="Proteomes" id="UP001151760">
    <property type="component" value="Unassembled WGS sequence"/>
</dbReference>
<comment type="caution">
    <text evidence="4">The sequence shown here is derived from an EMBL/GenBank/DDBJ whole genome shotgun (WGS) entry which is preliminary data.</text>
</comment>
<evidence type="ECO:0000256" key="2">
    <source>
        <dbReference type="SAM" id="MobiDB-lite"/>
    </source>
</evidence>
<keyword evidence="1" id="KW-0862">Zinc</keyword>
<proteinExistence type="predicted"/>
<protein>
    <submittedName>
        <fullName evidence="4">Retrovirus-related pol polyprotein from transposon TNT 1-94</fullName>
    </submittedName>
</protein>
<keyword evidence="1" id="KW-0863">Zinc-finger</keyword>
<reference evidence="4" key="1">
    <citation type="journal article" date="2022" name="Int. J. Mol. Sci.">
        <title>Draft Genome of Tanacetum Coccineum: Genomic Comparison of Closely Related Tanacetum-Family Plants.</title>
        <authorList>
            <person name="Yamashiro T."/>
            <person name="Shiraishi A."/>
            <person name="Nakayama K."/>
            <person name="Satake H."/>
        </authorList>
    </citation>
    <scope>NUCLEOTIDE SEQUENCE</scope>
</reference>
<reference evidence="4" key="2">
    <citation type="submission" date="2022-01" db="EMBL/GenBank/DDBJ databases">
        <authorList>
            <person name="Yamashiro T."/>
            <person name="Shiraishi A."/>
            <person name="Satake H."/>
            <person name="Nakayama K."/>
        </authorList>
    </citation>
    <scope>NUCLEOTIDE SEQUENCE</scope>
</reference>
<keyword evidence="5" id="KW-1185">Reference proteome</keyword>
<gene>
    <name evidence="4" type="ORF">Tco_0952776</name>
</gene>
<evidence type="ECO:0000259" key="3">
    <source>
        <dbReference type="PROSITE" id="PS50158"/>
    </source>
</evidence>
<evidence type="ECO:0000313" key="5">
    <source>
        <dbReference type="Proteomes" id="UP001151760"/>
    </source>
</evidence>
<sequence length="689" mass="77863">MEGTEMTKQEHESMLYDEFDKFTFEPVESIHSYYMRYDKLINDMKMIPMSMSNMQINTKFVNHLQPKWSRFVTTAKQARDLHSVNFDQFYAPIVVQQPSTIQPDTGFVVPTFLQTNDPIASLNKAMIFLSSAYSSRYPLINNQLRTSSNPRTQAIIQNGQVTVQNVEGRQSHCYAGNAGKNQASGARVVNIVGNAGTNQPRVIRCYNCNVEGHIAKQCTAKKRVKDSKWFKDKMLFAQAQEAGVVLNDEQQDFLANNLEETDDCKDLQLQATVNFKADHVDAYDSNCDDEATANAIFMAHLSPIGSINDDTVEPRYDSDILSEIVEIFLYKINQLAKQGLVKGLPKLKYTKDHLCSACQMGKSKKESYPHKPEPRLVLSQVASTSAKPPTKNYWDVLFQPMFDEYFKPPSVLSTPIPAATLLPPDTAEASPSSTSINKDASSLSISPNNETTSPPINSSNVEQPHNKEVAEFDSYTFINPFTAPRDTSSAESTSRIIDTSIMHTFQQPHVNTKIWTKDHPLVIVISNPSKPVSTRRQLATDALWCYFHAFLVKKEPKNYKEAMIKSRWIKVLVLKNKARLVAREDGIDFEESFAPVTRIKAIHIFIAYATHMNMTVFQMDVKTAFLNGILKEEVYMSQPKGFVDQDNLTHVFHLKKALYGLKQAPKAWYDLLSKFLLSLHFVKGAVDLT</sequence>
<keyword evidence="1" id="KW-0479">Metal-binding</keyword>
<feature type="compositionally biased region" description="Polar residues" evidence="2">
    <location>
        <begin position="429"/>
        <end position="463"/>
    </location>
</feature>
<name>A0ABQ5DXY2_9ASTR</name>
<dbReference type="Pfam" id="PF07727">
    <property type="entry name" value="RVT_2"/>
    <property type="match status" value="1"/>
</dbReference>
<feature type="region of interest" description="Disordered" evidence="2">
    <location>
        <begin position="423"/>
        <end position="463"/>
    </location>
</feature>
<dbReference type="EMBL" id="BQNB010015781">
    <property type="protein sequence ID" value="GJT44061.1"/>
    <property type="molecule type" value="Genomic_DNA"/>
</dbReference>
<feature type="domain" description="CCHC-type" evidence="3">
    <location>
        <begin position="204"/>
        <end position="218"/>
    </location>
</feature>
<accession>A0ABQ5DXY2</accession>
<evidence type="ECO:0000256" key="1">
    <source>
        <dbReference type="PROSITE-ProRule" id="PRU00047"/>
    </source>
</evidence>
<organism evidence="4 5">
    <name type="scientific">Tanacetum coccineum</name>
    <dbReference type="NCBI Taxonomy" id="301880"/>
    <lineage>
        <taxon>Eukaryota</taxon>
        <taxon>Viridiplantae</taxon>
        <taxon>Streptophyta</taxon>
        <taxon>Embryophyta</taxon>
        <taxon>Tracheophyta</taxon>
        <taxon>Spermatophyta</taxon>
        <taxon>Magnoliopsida</taxon>
        <taxon>eudicotyledons</taxon>
        <taxon>Gunneridae</taxon>
        <taxon>Pentapetalae</taxon>
        <taxon>asterids</taxon>
        <taxon>campanulids</taxon>
        <taxon>Asterales</taxon>
        <taxon>Asteraceae</taxon>
        <taxon>Asteroideae</taxon>
        <taxon>Anthemideae</taxon>
        <taxon>Anthemidinae</taxon>
        <taxon>Tanacetum</taxon>
    </lineage>
</organism>
<dbReference type="SUPFAM" id="SSF57756">
    <property type="entry name" value="Retrovirus zinc finger-like domains"/>
    <property type="match status" value="1"/>
</dbReference>
<dbReference type="PROSITE" id="PS50158">
    <property type="entry name" value="ZF_CCHC"/>
    <property type="match status" value="1"/>
</dbReference>
<dbReference type="InterPro" id="IPR036875">
    <property type="entry name" value="Znf_CCHC_sf"/>
</dbReference>